<gene>
    <name evidence="1" type="ORF">SPELUC_LOCUS11546</name>
</gene>
<dbReference type="EMBL" id="CAJVPW010024807">
    <property type="protein sequence ID" value="CAG8706294.1"/>
    <property type="molecule type" value="Genomic_DNA"/>
</dbReference>
<protein>
    <submittedName>
        <fullName evidence="1">3902_t:CDS:1</fullName>
    </submittedName>
</protein>
<feature type="non-terminal residue" evidence="1">
    <location>
        <position position="59"/>
    </location>
</feature>
<accession>A0ACA9PH68</accession>
<evidence type="ECO:0000313" key="1">
    <source>
        <dbReference type="EMBL" id="CAG8706294.1"/>
    </source>
</evidence>
<reference evidence="1" key="1">
    <citation type="submission" date="2021-06" db="EMBL/GenBank/DDBJ databases">
        <authorList>
            <person name="Kallberg Y."/>
            <person name="Tangrot J."/>
            <person name="Rosling A."/>
        </authorList>
    </citation>
    <scope>NUCLEOTIDE SEQUENCE</scope>
    <source>
        <strain evidence="1">28 12/20/2015</strain>
    </source>
</reference>
<feature type="non-terminal residue" evidence="1">
    <location>
        <position position="1"/>
    </location>
</feature>
<name>A0ACA9PH68_9GLOM</name>
<sequence length="59" mass="6826">VLKTNRKNLELDLICCVNVLQAIWYLIDSRIDDRFSEGDVEDGLRCIITDQCLQSLLIE</sequence>
<keyword evidence="2" id="KW-1185">Reference proteome</keyword>
<dbReference type="Proteomes" id="UP000789366">
    <property type="component" value="Unassembled WGS sequence"/>
</dbReference>
<evidence type="ECO:0000313" key="2">
    <source>
        <dbReference type="Proteomes" id="UP000789366"/>
    </source>
</evidence>
<proteinExistence type="predicted"/>
<organism evidence="1 2">
    <name type="scientific">Cetraspora pellucida</name>
    <dbReference type="NCBI Taxonomy" id="1433469"/>
    <lineage>
        <taxon>Eukaryota</taxon>
        <taxon>Fungi</taxon>
        <taxon>Fungi incertae sedis</taxon>
        <taxon>Mucoromycota</taxon>
        <taxon>Glomeromycotina</taxon>
        <taxon>Glomeromycetes</taxon>
        <taxon>Diversisporales</taxon>
        <taxon>Gigasporaceae</taxon>
        <taxon>Cetraspora</taxon>
    </lineage>
</organism>
<comment type="caution">
    <text evidence="1">The sequence shown here is derived from an EMBL/GenBank/DDBJ whole genome shotgun (WGS) entry which is preliminary data.</text>
</comment>